<dbReference type="InParanoid" id="L9JAB2"/>
<dbReference type="Pfam" id="PF01015">
    <property type="entry name" value="Ribosomal_S3Ae"/>
    <property type="match status" value="1"/>
</dbReference>
<keyword evidence="6" id="KW-1185">Reference proteome</keyword>
<proteinExistence type="predicted"/>
<evidence type="ECO:0000256" key="4">
    <source>
        <dbReference type="SAM" id="MobiDB-lite"/>
    </source>
</evidence>
<dbReference type="GO" id="GO:0006412">
    <property type="term" value="P:translation"/>
    <property type="evidence" value="ECO:0007669"/>
    <property type="project" value="InterPro"/>
</dbReference>
<reference evidence="6" key="2">
    <citation type="journal article" date="2013" name="Nat. Commun.">
        <title>Genome of the Chinese tree shrew.</title>
        <authorList>
            <person name="Fan Y."/>
            <person name="Huang Z.Y."/>
            <person name="Cao C.C."/>
            <person name="Chen C.S."/>
            <person name="Chen Y.X."/>
            <person name="Fan D.D."/>
            <person name="He J."/>
            <person name="Hou H.L."/>
            <person name="Hu L."/>
            <person name="Hu X.T."/>
            <person name="Jiang X.T."/>
            <person name="Lai R."/>
            <person name="Lang Y.S."/>
            <person name="Liang B."/>
            <person name="Liao S.G."/>
            <person name="Mu D."/>
            <person name="Ma Y.Y."/>
            <person name="Niu Y.Y."/>
            <person name="Sun X.Q."/>
            <person name="Xia J.Q."/>
            <person name="Xiao J."/>
            <person name="Xiong Z.Q."/>
            <person name="Xu L."/>
            <person name="Yang L."/>
            <person name="Zhang Y."/>
            <person name="Zhao W."/>
            <person name="Zhao X.D."/>
            <person name="Zheng Y.T."/>
            <person name="Zhou J.M."/>
            <person name="Zhu Y.B."/>
            <person name="Zhang G.J."/>
            <person name="Wang J."/>
            <person name="Yao Y.G."/>
        </authorList>
    </citation>
    <scope>NUCLEOTIDE SEQUENCE [LARGE SCALE GENOMIC DNA]</scope>
</reference>
<dbReference type="AlphaFoldDB" id="L9JAB2"/>
<dbReference type="Proteomes" id="UP000011518">
    <property type="component" value="Unassembled WGS sequence"/>
</dbReference>
<keyword evidence="1" id="KW-0963">Cytoplasm</keyword>
<dbReference type="GO" id="GO:0003735">
    <property type="term" value="F:structural constituent of ribosome"/>
    <property type="evidence" value="ECO:0007669"/>
    <property type="project" value="InterPro"/>
</dbReference>
<gene>
    <name evidence="5" type="ORF">TREES_T100021052</name>
</gene>
<dbReference type="GO" id="GO:1990904">
    <property type="term" value="C:ribonucleoprotein complex"/>
    <property type="evidence" value="ECO:0007669"/>
    <property type="project" value="UniProtKB-KW"/>
</dbReference>
<keyword evidence="2 5" id="KW-0689">Ribosomal protein</keyword>
<evidence type="ECO:0000313" key="6">
    <source>
        <dbReference type="Proteomes" id="UP000011518"/>
    </source>
</evidence>
<reference evidence="6" key="1">
    <citation type="submission" date="2012-07" db="EMBL/GenBank/DDBJ databases">
        <title>Genome of the Chinese tree shrew, a rising model animal genetically related to primates.</title>
        <authorList>
            <person name="Zhang G."/>
            <person name="Fan Y."/>
            <person name="Yao Y."/>
            <person name="Huang Z."/>
        </authorList>
    </citation>
    <scope>NUCLEOTIDE SEQUENCE [LARGE SCALE GENOMIC DNA]</scope>
</reference>
<dbReference type="EMBL" id="KB321112">
    <property type="protein sequence ID" value="ELW47466.1"/>
    <property type="molecule type" value="Genomic_DNA"/>
</dbReference>
<accession>L9JAB2</accession>
<dbReference type="STRING" id="246437.L9JAB2"/>
<evidence type="ECO:0000256" key="1">
    <source>
        <dbReference type="ARBA" id="ARBA00022490"/>
    </source>
</evidence>
<name>L9JAB2_TUPCH</name>
<sequence>MTCEVQTNGLKDLVNKLTPDGIGKDTEKACQSIYPLHDVFISTVKMLQKPKFELGKLMELHGEEMASACLDTAVPSAQPEAEEEDCVCARTWTAQHPESRETGLPTAACAGRSEESGVLQPPYSP</sequence>
<organism evidence="5 6">
    <name type="scientific">Tupaia chinensis</name>
    <name type="common">Chinese tree shrew</name>
    <name type="synonym">Tupaia belangeri chinensis</name>
    <dbReference type="NCBI Taxonomy" id="246437"/>
    <lineage>
        <taxon>Eukaryota</taxon>
        <taxon>Metazoa</taxon>
        <taxon>Chordata</taxon>
        <taxon>Craniata</taxon>
        <taxon>Vertebrata</taxon>
        <taxon>Euteleostomi</taxon>
        <taxon>Mammalia</taxon>
        <taxon>Eutheria</taxon>
        <taxon>Euarchontoglires</taxon>
        <taxon>Scandentia</taxon>
        <taxon>Tupaiidae</taxon>
        <taxon>Tupaia</taxon>
    </lineage>
</organism>
<evidence type="ECO:0000313" key="5">
    <source>
        <dbReference type="EMBL" id="ELW47466.1"/>
    </source>
</evidence>
<evidence type="ECO:0000256" key="3">
    <source>
        <dbReference type="ARBA" id="ARBA00023274"/>
    </source>
</evidence>
<dbReference type="PANTHER" id="PTHR11830">
    <property type="entry name" value="40S RIBOSOMAL PROTEIN S3A"/>
    <property type="match status" value="1"/>
</dbReference>
<dbReference type="GO" id="GO:0005840">
    <property type="term" value="C:ribosome"/>
    <property type="evidence" value="ECO:0007669"/>
    <property type="project" value="UniProtKB-KW"/>
</dbReference>
<evidence type="ECO:0000256" key="2">
    <source>
        <dbReference type="ARBA" id="ARBA00022980"/>
    </source>
</evidence>
<dbReference type="InterPro" id="IPR001593">
    <property type="entry name" value="Ribosomal_eS1"/>
</dbReference>
<feature type="region of interest" description="Disordered" evidence="4">
    <location>
        <begin position="94"/>
        <end position="125"/>
    </location>
</feature>
<keyword evidence="3" id="KW-0687">Ribonucleoprotein</keyword>
<protein>
    <submittedName>
        <fullName evidence="5">40S ribosomal protein S3a</fullName>
    </submittedName>
</protein>